<dbReference type="Gene3D" id="1.10.260.40">
    <property type="entry name" value="lambda repressor-like DNA-binding domains"/>
    <property type="match status" value="1"/>
</dbReference>
<dbReference type="InterPro" id="IPR046335">
    <property type="entry name" value="LacI/GalR-like_sensor"/>
</dbReference>
<sequence>MRKTTLLDIAKAVNVSKTTVSMVLNNKENNISKETKEKIFKAAKELNYVPNYLAKSLITKRSYSIGVIVPDIQNPFFSEMAKGIEKIAEENGYSIILCNTLNSKRRENEHIKLLMSKAIDGLIIAPSDDKSESFDILENQGIPFVIVDRVVEDFEKFNGVFCNNEKGIRLGLDYLHNKGKRNIAFIGGNKEYSTANIRLKTYIEKVIELGIYNKDFNIEDDFSLEGGFKATKRLIEKDLEIDAIFYSSDVMAIGGIKYLLRNGYKIPEDISILGFDNIDICNFIEPELTTVAQPIYNMGEEGIKLLLRLIDKKDIEEKIIELDPYLIERGTVK</sequence>
<evidence type="ECO:0000313" key="5">
    <source>
        <dbReference type="EMBL" id="MBY0754967.1"/>
    </source>
</evidence>
<dbReference type="Gene3D" id="3.40.50.2300">
    <property type="match status" value="2"/>
</dbReference>
<dbReference type="InterPro" id="IPR010982">
    <property type="entry name" value="Lambda_DNA-bd_dom_sf"/>
</dbReference>
<comment type="caution">
    <text evidence="5">The sequence shown here is derived from an EMBL/GenBank/DDBJ whole genome shotgun (WGS) entry which is preliminary data.</text>
</comment>
<dbReference type="Proteomes" id="UP001299068">
    <property type="component" value="Unassembled WGS sequence"/>
</dbReference>
<keyword evidence="6" id="KW-1185">Reference proteome</keyword>
<keyword evidence="2" id="KW-0238">DNA-binding</keyword>
<dbReference type="Pfam" id="PF13377">
    <property type="entry name" value="Peripla_BP_3"/>
    <property type="match status" value="1"/>
</dbReference>
<dbReference type="Pfam" id="PF00356">
    <property type="entry name" value="LacI"/>
    <property type="match status" value="1"/>
</dbReference>
<evidence type="ECO:0000256" key="2">
    <source>
        <dbReference type="ARBA" id="ARBA00023125"/>
    </source>
</evidence>
<dbReference type="CDD" id="cd06267">
    <property type="entry name" value="PBP1_LacI_sugar_binding-like"/>
    <property type="match status" value="1"/>
</dbReference>
<dbReference type="PANTHER" id="PTHR30146">
    <property type="entry name" value="LACI-RELATED TRANSCRIPTIONAL REPRESSOR"/>
    <property type="match status" value="1"/>
</dbReference>
<name>A0ABS7KWL7_CLOSR</name>
<evidence type="ECO:0000256" key="1">
    <source>
        <dbReference type="ARBA" id="ARBA00023015"/>
    </source>
</evidence>
<dbReference type="SMART" id="SM00354">
    <property type="entry name" value="HTH_LACI"/>
    <property type="match status" value="1"/>
</dbReference>
<dbReference type="PROSITE" id="PS00356">
    <property type="entry name" value="HTH_LACI_1"/>
    <property type="match status" value="1"/>
</dbReference>
<dbReference type="EMBL" id="JAIKTU010000004">
    <property type="protein sequence ID" value="MBY0754967.1"/>
    <property type="molecule type" value="Genomic_DNA"/>
</dbReference>
<feature type="domain" description="HTH lacI-type" evidence="4">
    <location>
        <begin position="4"/>
        <end position="59"/>
    </location>
</feature>
<dbReference type="InterPro" id="IPR028082">
    <property type="entry name" value="Peripla_BP_I"/>
</dbReference>
<dbReference type="PANTHER" id="PTHR30146:SF109">
    <property type="entry name" value="HTH-TYPE TRANSCRIPTIONAL REGULATOR GALS"/>
    <property type="match status" value="1"/>
</dbReference>
<protein>
    <submittedName>
        <fullName evidence="5">LacI family transcriptional regulator</fullName>
    </submittedName>
</protein>
<evidence type="ECO:0000259" key="4">
    <source>
        <dbReference type="PROSITE" id="PS50932"/>
    </source>
</evidence>
<proteinExistence type="predicted"/>
<keyword evidence="1" id="KW-0805">Transcription regulation</keyword>
<dbReference type="PROSITE" id="PS50932">
    <property type="entry name" value="HTH_LACI_2"/>
    <property type="match status" value="1"/>
</dbReference>
<keyword evidence="3" id="KW-0804">Transcription</keyword>
<evidence type="ECO:0000256" key="3">
    <source>
        <dbReference type="ARBA" id="ARBA00023163"/>
    </source>
</evidence>
<dbReference type="CDD" id="cd01392">
    <property type="entry name" value="HTH_LacI"/>
    <property type="match status" value="1"/>
</dbReference>
<evidence type="ECO:0000313" key="6">
    <source>
        <dbReference type="Proteomes" id="UP001299068"/>
    </source>
</evidence>
<accession>A0ABS7KWL7</accession>
<dbReference type="SUPFAM" id="SSF53822">
    <property type="entry name" value="Periplasmic binding protein-like I"/>
    <property type="match status" value="1"/>
</dbReference>
<reference evidence="5 6" key="1">
    <citation type="journal article" date="2021" name="Cell Host Microbe">
        <title>in vivo commensal control of Clostridioides difficile virulence.</title>
        <authorList>
            <person name="Girinathan B.P."/>
            <person name="Dibenedetto N."/>
            <person name="Worley J.N."/>
            <person name="Peltier J."/>
            <person name="Arrieta-Ortiz M.L."/>
            <person name="Rupa Christinal Immanuel S."/>
            <person name="Lavin R."/>
            <person name="Delaney M.L."/>
            <person name="Cummins C."/>
            <person name="Hoffmann M."/>
            <person name="Luo Y."/>
            <person name="Gonzalez-Escalona N."/>
            <person name="Allard M."/>
            <person name="Onderdonk A.B."/>
            <person name="Gerber G.K."/>
            <person name="Sonenshein A.L."/>
            <person name="Baliga N."/>
            <person name="Dupuy B."/>
            <person name="Bry L."/>
        </authorList>
    </citation>
    <scope>NUCLEOTIDE SEQUENCE [LARGE SCALE GENOMIC DNA]</scope>
    <source>
        <strain evidence="5 6">DSM 599</strain>
    </source>
</reference>
<organism evidence="5 6">
    <name type="scientific">Clostridium sardiniense</name>
    <name type="common">Clostridium absonum</name>
    <dbReference type="NCBI Taxonomy" id="29369"/>
    <lineage>
        <taxon>Bacteria</taxon>
        <taxon>Bacillati</taxon>
        <taxon>Bacillota</taxon>
        <taxon>Clostridia</taxon>
        <taxon>Eubacteriales</taxon>
        <taxon>Clostridiaceae</taxon>
        <taxon>Clostridium</taxon>
    </lineage>
</organism>
<dbReference type="RefSeq" id="WP_204594318.1">
    <property type="nucleotide sequence ID" value="NZ_JAFBDA010000005.1"/>
</dbReference>
<dbReference type="SUPFAM" id="SSF47413">
    <property type="entry name" value="lambda repressor-like DNA-binding domains"/>
    <property type="match status" value="1"/>
</dbReference>
<gene>
    <name evidence="5" type="ORF">K5V21_05805</name>
</gene>
<dbReference type="InterPro" id="IPR000843">
    <property type="entry name" value="HTH_LacI"/>
</dbReference>